<keyword evidence="6" id="KW-1185">Reference proteome</keyword>
<dbReference type="GO" id="GO:0004065">
    <property type="term" value="F:arylsulfatase activity"/>
    <property type="evidence" value="ECO:0007669"/>
    <property type="project" value="TreeGrafter"/>
</dbReference>
<evidence type="ECO:0000259" key="4">
    <source>
        <dbReference type="Pfam" id="PF00884"/>
    </source>
</evidence>
<dbReference type="Proteomes" id="UP000319342">
    <property type="component" value="Chromosome"/>
</dbReference>
<reference evidence="5 6" key="1">
    <citation type="submission" date="2019-02" db="EMBL/GenBank/DDBJ databases">
        <title>Deep-cultivation of Planctomycetes and their phenomic and genomic characterization uncovers novel biology.</title>
        <authorList>
            <person name="Wiegand S."/>
            <person name="Jogler M."/>
            <person name="Boedeker C."/>
            <person name="Pinto D."/>
            <person name="Vollmers J."/>
            <person name="Rivas-Marin E."/>
            <person name="Kohn T."/>
            <person name="Peeters S.H."/>
            <person name="Heuer A."/>
            <person name="Rast P."/>
            <person name="Oberbeckmann S."/>
            <person name="Bunk B."/>
            <person name="Jeske O."/>
            <person name="Meyerdierks A."/>
            <person name="Storesund J.E."/>
            <person name="Kallscheuer N."/>
            <person name="Luecker S."/>
            <person name="Lage O.M."/>
            <person name="Pohl T."/>
            <person name="Merkel B.J."/>
            <person name="Hornburger P."/>
            <person name="Mueller R.-W."/>
            <person name="Bruemmer F."/>
            <person name="Labrenz M."/>
            <person name="Spormann A.M."/>
            <person name="Op den Camp H."/>
            <person name="Overmann J."/>
            <person name="Amann R."/>
            <person name="Jetten M.S.M."/>
            <person name="Mascher T."/>
            <person name="Medema M.H."/>
            <person name="Devos D.P."/>
            <person name="Kaster A.-K."/>
            <person name="Ovreas L."/>
            <person name="Rohde M."/>
            <person name="Galperin M.Y."/>
            <person name="Jogler C."/>
        </authorList>
    </citation>
    <scope>NUCLEOTIDE SEQUENCE [LARGE SCALE GENOMIC DNA]</scope>
    <source>
        <strain evidence="5 6">Pla163</strain>
    </source>
</reference>
<evidence type="ECO:0000256" key="1">
    <source>
        <dbReference type="ARBA" id="ARBA00008779"/>
    </source>
</evidence>
<keyword evidence="2 5" id="KW-0378">Hydrolase</keyword>
<protein>
    <submittedName>
        <fullName evidence="5">Choline-sulfatase</fullName>
        <ecNumber evidence="5">3.1.6.6</ecNumber>
    </submittedName>
</protein>
<evidence type="ECO:0000313" key="6">
    <source>
        <dbReference type="Proteomes" id="UP000319342"/>
    </source>
</evidence>
<feature type="chain" id="PRO_5021962317" evidence="3">
    <location>
        <begin position="28"/>
        <end position="784"/>
    </location>
</feature>
<name>A0A518D476_9BACT</name>
<dbReference type="Pfam" id="PF00884">
    <property type="entry name" value="Sulfatase"/>
    <property type="match status" value="1"/>
</dbReference>
<dbReference type="Gene3D" id="3.40.720.10">
    <property type="entry name" value="Alkaline Phosphatase, subunit A"/>
    <property type="match status" value="1"/>
</dbReference>
<dbReference type="EMBL" id="CP036290">
    <property type="protein sequence ID" value="QDU86276.1"/>
    <property type="molecule type" value="Genomic_DNA"/>
</dbReference>
<dbReference type="SUPFAM" id="SSF53649">
    <property type="entry name" value="Alkaline phosphatase-like"/>
    <property type="match status" value="1"/>
</dbReference>
<organism evidence="5 6">
    <name type="scientific">Rohdeia mirabilis</name>
    <dbReference type="NCBI Taxonomy" id="2528008"/>
    <lineage>
        <taxon>Bacteria</taxon>
        <taxon>Pseudomonadati</taxon>
        <taxon>Planctomycetota</taxon>
        <taxon>Planctomycetia</taxon>
        <taxon>Planctomycetia incertae sedis</taxon>
        <taxon>Rohdeia</taxon>
    </lineage>
</organism>
<dbReference type="GO" id="GO:0047753">
    <property type="term" value="F:choline-sulfatase activity"/>
    <property type="evidence" value="ECO:0007669"/>
    <property type="project" value="UniProtKB-EC"/>
</dbReference>
<dbReference type="PROSITE" id="PS51257">
    <property type="entry name" value="PROKAR_LIPOPROTEIN"/>
    <property type="match status" value="1"/>
</dbReference>
<dbReference type="InterPro" id="IPR050738">
    <property type="entry name" value="Sulfatase"/>
</dbReference>
<dbReference type="RefSeq" id="WP_419186063.1">
    <property type="nucleotide sequence ID" value="NZ_CP036290.1"/>
</dbReference>
<dbReference type="EC" id="3.1.6.6" evidence="5"/>
<keyword evidence="3" id="KW-0732">Signal</keyword>
<dbReference type="PANTHER" id="PTHR42693">
    <property type="entry name" value="ARYLSULFATASE FAMILY MEMBER"/>
    <property type="match status" value="1"/>
</dbReference>
<sequence length="784" mass="85412" precursor="true">MRTLHRRVEAALIAGFVLLLAACSQDAAPAATGNGQGAGARGSGGAEHGTAAAALDDLAGRQPPIVMVMIDTLRADRLGCYGAELPTSPVIDDLAARSHRFTANTSQCNSTFPSITSVMTGLYVKTHANYVAVPIEGSAQLNPEYASLAERLHDDGYYTAGVVSHPLWVDDPIDTAVRRGWDAYSAISQEIPREERVAAAEAGYTNERAFELLDRYEAEAADRPLFLWVHYFDPHTPYTPPAEYADRFLEHHAAALGVERFVARLRTVPLVERSAWIRALEDANNRERSDLILADARAQYDAEIAYNDARIGELFERLERMELLDEALIVFVADHGENMEGRDSGRRNIAFTHERLYEPVVATPLMVRLPRQTEGSVSASLTQNIDIVPTIVDLLDLPAGPRMEGASLRPLLVDGRATLHERVFTESSDNVERALRTHALKYIEPGLGEKPELYRWRIDRVEQDDLISEDGSSVSPAKIAEFERAMGDFRPKSRIGVEFQPWTRDYEVRVEVTVRDGRFLLVEGADEFELSEDGAVARFTVRVTDAVREVQVLPDGKTFELGWRIESTGATPLQSSILLGRTPIERTVVAPLYDTDPTAAVPEEPLVRLAHSGPGTAHEVAIDVAAGAPVEIELRPAETLYGEELVVLADGGLAVTRASGRGMVNQGTLTRLAGDGAAAAAVRVRFDGNPATKLVLVRRDGAWPAPAEFTLDGRAVREDVLGFQFPSPGDGRIASTILAAPPDGGGAPGTIAIWLQSSDTRMSIDTGNLDPALVEELRELGYVR</sequence>
<dbReference type="AlphaFoldDB" id="A0A518D476"/>
<evidence type="ECO:0000256" key="3">
    <source>
        <dbReference type="SAM" id="SignalP"/>
    </source>
</evidence>
<comment type="similarity">
    <text evidence="1">Belongs to the sulfatase family.</text>
</comment>
<gene>
    <name evidence="5" type="primary">betC_11</name>
    <name evidence="5" type="ORF">Pla163_34270</name>
</gene>
<accession>A0A518D476</accession>
<dbReference type="PANTHER" id="PTHR42693:SF53">
    <property type="entry name" value="ENDO-4-O-SULFATASE"/>
    <property type="match status" value="1"/>
</dbReference>
<evidence type="ECO:0000313" key="5">
    <source>
        <dbReference type="EMBL" id="QDU86276.1"/>
    </source>
</evidence>
<evidence type="ECO:0000256" key="2">
    <source>
        <dbReference type="ARBA" id="ARBA00022801"/>
    </source>
</evidence>
<dbReference type="InterPro" id="IPR017850">
    <property type="entry name" value="Alkaline_phosphatase_core_sf"/>
</dbReference>
<feature type="signal peptide" evidence="3">
    <location>
        <begin position="1"/>
        <end position="27"/>
    </location>
</feature>
<dbReference type="InterPro" id="IPR000917">
    <property type="entry name" value="Sulfatase_N"/>
</dbReference>
<dbReference type="CDD" id="cd16148">
    <property type="entry name" value="sulfatase_like"/>
    <property type="match status" value="1"/>
</dbReference>
<proteinExistence type="inferred from homology"/>
<feature type="domain" description="Sulfatase N-terminal" evidence="4">
    <location>
        <begin position="65"/>
        <end position="396"/>
    </location>
</feature>